<dbReference type="EMBL" id="KI669561">
    <property type="protein sequence ID" value="ETN23792.1"/>
    <property type="molecule type" value="Genomic_DNA"/>
</dbReference>
<dbReference type="Proteomes" id="UP000018817">
    <property type="component" value="Unassembled WGS sequence"/>
</dbReference>
<name>W2REL1_PHYN3</name>
<evidence type="ECO:0000313" key="2">
    <source>
        <dbReference type="Proteomes" id="UP000018817"/>
    </source>
</evidence>
<dbReference type="RefSeq" id="XP_008891153.1">
    <property type="nucleotide sequence ID" value="XM_008892905.1"/>
</dbReference>
<dbReference type="VEuPathDB" id="FungiDB:PPTG_20707"/>
<organism evidence="1 2">
    <name type="scientific">Phytophthora nicotianae (strain INRA-310)</name>
    <name type="common">Phytophthora parasitica</name>
    <dbReference type="NCBI Taxonomy" id="761204"/>
    <lineage>
        <taxon>Eukaryota</taxon>
        <taxon>Sar</taxon>
        <taxon>Stramenopiles</taxon>
        <taxon>Oomycota</taxon>
        <taxon>Peronosporomycetes</taxon>
        <taxon>Peronosporales</taxon>
        <taxon>Peronosporaceae</taxon>
        <taxon>Phytophthora</taxon>
    </lineage>
</organism>
<dbReference type="GeneID" id="20189306"/>
<accession>W2REL1</accession>
<reference evidence="1 2" key="2">
    <citation type="submission" date="2013-11" db="EMBL/GenBank/DDBJ databases">
        <title>The Genome Sequence of Phytophthora parasitica INRA-310.</title>
        <authorList>
            <consortium name="The Broad Institute Genomics Platform"/>
            <person name="Russ C."/>
            <person name="Tyler B."/>
            <person name="Panabieres F."/>
            <person name="Shan W."/>
            <person name="Tripathy S."/>
            <person name="Grunwald N."/>
            <person name="Machado M."/>
            <person name="Johnson C.S."/>
            <person name="Arredondo F."/>
            <person name="Hong C."/>
            <person name="Coffey M."/>
            <person name="Young S.K."/>
            <person name="Zeng Q."/>
            <person name="Gargeya S."/>
            <person name="Fitzgerald M."/>
            <person name="Abouelleil A."/>
            <person name="Alvarado L."/>
            <person name="Chapman S.B."/>
            <person name="Gainer-Dewar J."/>
            <person name="Goldberg J."/>
            <person name="Griggs A."/>
            <person name="Gujja S."/>
            <person name="Hansen M."/>
            <person name="Howarth C."/>
            <person name="Imamovic A."/>
            <person name="Ireland A."/>
            <person name="Larimer J."/>
            <person name="McCowan C."/>
            <person name="Murphy C."/>
            <person name="Pearson M."/>
            <person name="Poon T.W."/>
            <person name="Priest M."/>
            <person name="Roberts A."/>
            <person name="Saif S."/>
            <person name="Shea T."/>
            <person name="Sykes S."/>
            <person name="Wortman J."/>
            <person name="Nusbaum C."/>
            <person name="Birren B."/>
        </authorList>
    </citation>
    <scope>NUCLEOTIDE SEQUENCE [LARGE SCALE GENOMIC DNA]</scope>
    <source>
        <strain evidence="1 2">INRA-310</strain>
    </source>
</reference>
<evidence type="ECO:0000313" key="1">
    <source>
        <dbReference type="EMBL" id="ETN23792.1"/>
    </source>
</evidence>
<dbReference type="AlphaFoldDB" id="W2REL1"/>
<proteinExistence type="predicted"/>
<gene>
    <name evidence="1" type="ORF">PPTG_20707</name>
</gene>
<reference evidence="2" key="1">
    <citation type="submission" date="2011-12" db="EMBL/GenBank/DDBJ databases">
        <authorList>
            <consortium name="The Broad Institute Genome Sequencing Platform"/>
            <person name="Russ C."/>
            <person name="Tyler B."/>
            <person name="Panabieres F."/>
            <person name="Shan W."/>
            <person name="Tripathy S."/>
            <person name="Grunwald N."/>
            <person name="Machado M."/>
            <person name="Young S.K."/>
            <person name="Zeng Q."/>
            <person name="Gargeya S."/>
            <person name="Fitzgerald M."/>
            <person name="Haas B."/>
            <person name="Abouelleil A."/>
            <person name="Alvarado L."/>
            <person name="Arachchi H.M."/>
            <person name="Berlin A."/>
            <person name="Chapman S.B."/>
            <person name="Gearin G."/>
            <person name="Goldberg J."/>
            <person name="Griggs A."/>
            <person name="Gujja S."/>
            <person name="Hansen M."/>
            <person name="Heiman D."/>
            <person name="Howarth C."/>
            <person name="Larimer J."/>
            <person name="Lui A."/>
            <person name="MacDonald P.J.P."/>
            <person name="McCowen C."/>
            <person name="Montmayeur A."/>
            <person name="Murphy C."/>
            <person name="Neiman D."/>
            <person name="Pearson M."/>
            <person name="Priest M."/>
            <person name="Roberts A."/>
            <person name="Saif S."/>
            <person name="Shea T."/>
            <person name="Sisk P."/>
            <person name="Stolte C."/>
            <person name="Sykes S."/>
            <person name="Wortman J."/>
            <person name="Nusbaum C."/>
            <person name="Birren B."/>
        </authorList>
    </citation>
    <scope>NUCLEOTIDE SEQUENCE [LARGE SCALE GENOMIC DNA]</scope>
    <source>
        <strain evidence="2">INRA-310</strain>
    </source>
</reference>
<protein>
    <submittedName>
        <fullName evidence="1">Uncharacterized protein</fullName>
    </submittedName>
</protein>
<sequence length="97" mass="10725">MQETYGTNYSPVFDRRALLINKHTSMGFAQVGQNPVLSGRARHAYQEMSDPSPSRCQHIFHKIHTAQLRPCHTGAAGVSSAKQSIIIHQLQSKVATP</sequence>